<gene>
    <name evidence="1" type="ORF">TBK1r_27630</name>
</gene>
<evidence type="ECO:0000313" key="2">
    <source>
        <dbReference type="Proteomes" id="UP000318081"/>
    </source>
</evidence>
<protein>
    <recommendedName>
        <fullName evidence="3">Methyltransferase domain protein</fullName>
    </recommendedName>
</protein>
<evidence type="ECO:0000313" key="1">
    <source>
        <dbReference type="EMBL" id="QDV83820.1"/>
    </source>
</evidence>
<dbReference type="Gene3D" id="3.40.50.150">
    <property type="entry name" value="Vaccinia Virus protein VP39"/>
    <property type="match status" value="1"/>
</dbReference>
<dbReference type="RefSeq" id="WP_145211191.1">
    <property type="nucleotide sequence ID" value="NZ_CP036432.1"/>
</dbReference>
<sequence length="193" mass="21823">MDLIELDFPVCWDTPPQEILRTIEIAERLREQMKSDENQKRIPLLVNSNYYIAYHAFKHIRDAGLGGDLSFCEWGSGLGVVTCIASQLGFRATGIEIEESLCEFSEKLAKQADVDARFFQGSYRSPIGNEISQLQPREGDRPFPLGRRNCDVIYAYPWPAEAAYLASLFEQSSASLLVTYHGGTTLRVRKHIC</sequence>
<evidence type="ECO:0008006" key="3">
    <source>
        <dbReference type="Google" id="ProtNLM"/>
    </source>
</evidence>
<dbReference type="Proteomes" id="UP000318081">
    <property type="component" value="Chromosome"/>
</dbReference>
<keyword evidence="2" id="KW-1185">Reference proteome</keyword>
<dbReference type="InterPro" id="IPR029063">
    <property type="entry name" value="SAM-dependent_MTases_sf"/>
</dbReference>
<organism evidence="1 2">
    <name type="scientific">Stieleria magnilauensis</name>
    <dbReference type="NCBI Taxonomy" id="2527963"/>
    <lineage>
        <taxon>Bacteria</taxon>
        <taxon>Pseudomonadati</taxon>
        <taxon>Planctomycetota</taxon>
        <taxon>Planctomycetia</taxon>
        <taxon>Pirellulales</taxon>
        <taxon>Pirellulaceae</taxon>
        <taxon>Stieleria</taxon>
    </lineage>
</organism>
<dbReference type="SUPFAM" id="SSF53335">
    <property type="entry name" value="S-adenosyl-L-methionine-dependent methyltransferases"/>
    <property type="match status" value="1"/>
</dbReference>
<dbReference type="EMBL" id="CP036432">
    <property type="protein sequence ID" value="QDV83820.1"/>
    <property type="molecule type" value="Genomic_DNA"/>
</dbReference>
<name>A0ABX5XPA4_9BACT</name>
<proteinExistence type="predicted"/>
<accession>A0ABX5XPA4</accession>
<reference evidence="1 2" key="1">
    <citation type="submission" date="2019-02" db="EMBL/GenBank/DDBJ databases">
        <title>Deep-cultivation of Planctomycetes and their phenomic and genomic characterization uncovers novel biology.</title>
        <authorList>
            <person name="Wiegand S."/>
            <person name="Jogler M."/>
            <person name="Boedeker C."/>
            <person name="Pinto D."/>
            <person name="Vollmers J."/>
            <person name="Rivas-Marin E."/>
            <person name="Kohn T."/>
            <person name="Peeters S.H."/>
            <person name="Heuer A."/>
            <person name="Rast P."/>
            <person name="Oberbeckmann S."/>
            <person name="Bunk B."/>
            <person name="Jeske O."/>
            <person name="Meyerdierks A."/>
            <person name="Storesund J.E."/>
            <person name="Kallscheuer N."/>
            <person name="Luecker S."/>
            <person name="Lage O.M."/>
            <person name="Pohl T."/>
            <person name="Merkel B.J."/>
            <person name="Hornburger P."/>
            <person name="Mueller R.-W."/>
            <person name="Bruemmer F."/>
            <person name="Labrenz M."/>
            <person name="Spormann A.M."/>
            <person name="Op den Camp H."/>
            <person name="Overmann J."/>
            <person name="Amann R."/>
            <person name="Jetten M.S.M."/>
            <person name="Mascher T."/>
            <person name="Medema M.H."/>
            <person name="Devos D.P."/>
            <person name="Kaster A.-K."/>
            <person name="Ovreas L."/>
            <person name="Rohde M."/>
            <person name="Galperin M.Y."/>
            <person name="Jogler C."/>
        </authorList>
    </citation>
    <scope>NUCLEOTIDE SEQUENCE [LARGE SCALE GENOMIC DNA]</scope>
    <source>
        <strain evidence="1 2">TBK1r</strain>
    </source>
</reference>